<dbReference type="Proteomes" id="UP000555763">
    <property type="component" value="Unassembled WGS sequence"/>
</dbReference>
<feature type="compositionally biased region" description="Basic residues" evidence="1">
    <location>
        <begin position="62"/>
        <end position="74"/>
    </location>
</feature>
<dbReference type="Pfam" id="PF05069">
    <property type="entry name" value="Phage_tail_S"/>
    <property type="match status" value="1"/>
</dbReference>
<sequence>MISGQLNPQQLAEAQAMLQSLDLPPKKRQRLLWRIAKHGIIAAARRHQRNQRAPDGTPWAPRKNKKKKAGKNTGKMLKKLPRLMAVREMPGQDAVKVYFRAVRYGPTASASNVAWAHHNGATIRYHGDSFRHERPGRSVPCSLKQAQALRAWGLELKSGKRWRKATLSMIRRRVSNRQAGWLLARFERDDWDDFRDLYSSDGQGIRQRNRPRTWTITLPSRVFLGVTNEEFSHILARQMNAMGYGLDVDAQDIR</sequence>
<evidence type="ECO:0008006" key="4">
    <source>
        <dbReference type="Google" id="ProtNLM"/>
    </source>
</evidence>
<evidence type="ECO:0000256" key="1">
    <source>
        <dbReference type="SAM" id="MobiDB-lite"/>
    </source>
</evidence>
<evidence type="ECO:0000313" key="3">
    <source>
        <dbReference type="Proteomes" id="UP000555763"/>
    </source>
</evidence>
<proteinExistence type="predicted"/>
<protein>
    <recommendedName>
        <fullName evidence="4">Phage virion morphogenesis protein</fullName>
    </recommendedName>
</protein>
<dbReference type="EMBL" id="AATLZG010000117">
    <property type="protein sequence ID" value="EFM8157678.1"/>
    <property type="molecule type" value="Genomic_DNA"/>
</dbReference>
<comment type="caution">
    <text evidence="2">The sequence shown here is derived from an EMBL/GenBank/DDBJ whole genome shotgun (WGS) entry which is preliminary data.</text>
</comment>
<dbReference type="InterPro" id="IPR006522">
    <property type="entry name" value="Phage_virion_morphogenesis"/>
</dbReference>
<dbReference type="AlphaFoldDB" id="A0A828P086"/>
<organism evidence="2 3">
    <name type="scientific">Escherichia coli</name>
    <dbReference type="NCBI Taxonomy" id="562"/>
    <lineage>
        <taxon>Bacteria</taxon>
        <taxon>Pseudomonadati</taxon>
        <taxon>Pseudomonadota</taxon>
        <taxon>Gammaproteobacteria</taxon>
        <taxon>Enterobacterales</taxon>
        <taxon>Enterobacteriaceae</taxon>
        <taxon>Escherichia</taxon>
    </lineage>
</organism>
<accession>A0A828P086</accession>
<gene>
    <name evidence="2" type="ORF">A5U30_005511</name>
</gene>
<name>A0A828P086_ECOLX</name>
<evidence type="ECO:0000313" key="2">
    <source>
        <dbReference type="EMBL" id="EFM8157678.1"/>
    </source>
</evidence>
<feature type="region of interest" description="Disordered" evidence="1">
    <location>
        <begin position="43"/>
        <end position="74"/>
    </location>
</feature>
<reference evidence="2 3" key="1">
    <citation type="submission" date="2020-02" db="EMBL/GenBank/DDBJ databases">
        <authorList>
            <consortium name="PulseNet: The National Subtyping Network for Foodborne Disease Surveillance"/>
            <person name="Tarr C.L."/>
            <person name="Trees E."/>
            <person name="Katz L.S."/>
            <person name="Carleton-Romer H.A."/>
            <person name="Stroika S."/>
            <person name="Kucerova Z."/>
            <person name="Roache K.F."/>
            <person name="Sabol A.L."/>
            <person name="Besser J."/>
            <person name="Gerner-Smidt P."/>
        </authorList>
    </citation>
    <scope>NUCLEOTIDE SEQUENCE [LARGE SCALE GENOMIC DNA]</scope>
    <source>
        <strain evidence="2 3">PNUSAE002719</strain>
    </source>
</reference>